<dbReference type="SUPFAM" id="SSF52058">
    <property type="entry name" value="L domain-like"/>
    <property type="match status" value="1"/>
</dbReference>
<reference evidence="5 6" key="1">
    <citation type="journal article" date="2017" name="PLoS Biol.">
        <title>The sea cucumber genome provides insights into morphological evolution and visceral regeneration.</title>
        <authorList>
            <person name="Zhang X."/>
            <person name="Sun L."/>
            <person name="Yuan J."/>
            <person name="Sun Y."/>
            <person name="Gao Y."/>
            <person name="Zhang L."/>
            <person name="Li S."/>
            <person name="Dai H."/>
            <person name="Hamel J.F."/>
            <person name="Liu C."/>
            <person name="Yu Y."/>
            <person name="Liu S."/>
            <person name="Lin W."/>
            <person name="Guo K."/>
            <person name="Jin S."/>
            <person name="Xu P."/>
            <person name="Storey K.B."/>
            <person name="Huan P."/>
            <person name="Zhang T."/>
            <person name="Zhou Y."/>
            <person name="Zhang J."/>
            <person name="Lin C."/>
            <person name="Li X."/>
            <person name="Xing L."/>
            <person name="Huo D."/>
            <person name="Sun M."/>
            <person name="Wang L."/>
            <person name="Mercier A."/>
            <person name="Li F."/>
            <person name="Yang H."/>
            <person name="Xiang J."/>
        </authorList>
    </citation>
    <scope>NUCLEOTIDE SEQUENCE [LARGE SCALE GENOMIC DNA]</scope>
    <source>
        <strain evidence="5">Shaxun</strain>
        <tissue evidence="5">Muscle</tissue>
    </source>
</reference>
<evidence type="ECO:0000256" key="1">
    <source>
        <dbReference type="ARBA" id="ARBA00022614"/>
    </source>
</evidence>
<dbReference type="InterPro" id="IPR032675">
    <property type="entry name" value="LRR_dom_sf"/>
</dbReference>
<keyword evidence="6" id="KW-1185">Reference proteome</keyword>
<dbReference type="GO" id="GO:0005886">
    <property type="term" value="C:plasma membrane"/>
    <property type="evidence" value="ECO:0007669"/>
    <property type="project" value="TreeGrafter"/>
</dbReference>
<dbReference type="SMART" id="SM00365">
    <property type="entry name" value="LRR_SD22"/>
    <property type="match status" value="4"/>
</dbReference>
<evidence type="ECO:0000256" key="2">
    <source>
        <dbReference type="ARBA" id="ARBA00022729"/>
    </source>
</evidence>
<feature type="chain" id="PRO_5013708216" evidence="4">
    <location>
        <begin position="27"/>
        <end position="220"/>
    </location>
</feature>
<proteinExistence type="predicted"/>
<dbReference type="InterPro" id="IPR001611">
    <property type="entry name" value="Leu-rich_rpt"/>
</dbReference>
<name>A0A2G8KZT4_STIJA</name>
<organism evidence="5 6">
    <name type="scientific">Stichopus japonicus</name>
    <name type="common">Sea cucumber</name>
    <dbReference type="NCBI Taxonomy" id="307972"/>
    <lineage>
        <taxon>Eukaryota</taxon>
        <taxon>Metazoa</taxon>
        <taxon>Echinodermata</taxon>
        <taxon>Eleutherozoa</taxon>
        <taxon>Echinozoa</taxon>
        <taxon>Holothuroidea</taxon>
        <taxon>Aspidochirotacea</taxon>
        <taxon>Aspidochirotida</taxon>
        <taxon>Stichopodidae</taxon>
        <taxon>Apostichopus</taxon>
    </lineage>
</organism>
<dbReference type="PANTHER" id="PTHR24369">
    <property type="entry name" value="ANTIGEN BSP, PUTATIVE-RELATED"/>
    <property type="match status" value="1"/>
</dbReference>
<dbReference type="STRING" id="307972.A0A2G8KZT4"/>
<dbReference type="PROSITE" id="PS51450">
    <property type="entry name" value="LRR"/>
    <property type="match status" value="1"/>
</dbReference>
<evidence type="ECO:0000313" key="5">
    <source>
        <dbReference type="EMBL" id="PIK53507.1"/>
    </source>
</evidence>
<sequence length="220" mass="24718">MAFQRIYIWLFVFIVVWSLRSWAVYGQTWTPSSLRCPCVCTYASGPQLTLALGPGSFKQVDCSYRNLYTIPNNLPSDTEVLILGNNNIKKISNLRGVTRLKYLDLSHNYISKILDGTFENNPNLQYLSLSWNELQVVSEGAFQTLGQLSRLLLSGNQLGYIPSAVKALSSLVAIDLTNNRIIKVLSNSFENLGRLQFINLHSNLIQNIQPVAFSHLPSFS</sequence>
<evidence type="ECO:0000313" key="6">
    <source>
        <dbReference type="Proteomes" id="UP000230750"/>
    </source>
</evidence>
<dbReference type="InterPro" id="IPR050541">
    <property type="entry name" value="LRR_TM_domain-containing"/>
</dbReference>
<dbReference type="Proteomes" id="UP000230750">
    <property type="component" value="Unassembled WGS sequence"/>
</dbReference>
<dbReference type="Pfam" id="PF13855">
    <property type="entry name" value="LRR_8"/>
    <property type="match status" value="2"/>
</dbReference>
<dbReference type="OrthoDB" id="5954366at2759"/>
<dbReference type="SMART" id="SM00369">
    <property type="entry name" value="LRR_TYP"/>
    <property type="match status" value="5"/>
</dbReference>
<dbReference type="InterPro" id="IPR003591">
    <property type="entry name" value="Leu-rich_rpt_typical-subtyp"/>
</dbReference>
<protein>
    <submittedName>
        <fullName evidence="5">Uncharacterized protein</fullName>
    </submittedName>
</protein>
<keyword evidence="1" id="KW-0433">Leucine-rich repeat</keyword>
<comment type="caution">
    <text evidence="5">The sequence shown here is derived from an EMBL/GenBank/DDBJ whole genome shotgun (WGS) entry which is preliminary data.</text>
</comment>
<dbReference type="AlphaFoldDB" id="A0A2G8KZT4"/>
<evidence type="ECO:0000256" key="3">
    <source>
        <dbReference type="ARBA" id="ARBA00022737"/>
    </source>
</evidence>
<evidence type="ECO:0000256" key="4">
    <source>
        <dbReference type="SAM" id="SignalP"/>
    </source>
</evidence>
<keyword evidence="3" id="KW-0677">Repeat</keyword>
<dbReference type="EMBL" id="MRZV01000283">
    <property type="protein sequence ID" value="PIK53507.1"/>
    <property type="molecule type" value="Genomic_DNA"/>
</dbReference>
<feature type="signal peptide" evidence="4">
    <location>
        <begin position="1"/>
        <end position="26"/>
    </location>
</feature>
<accession>A0A2G8KZT4</accession>
<dbReference type="PANTHER" id="PTHR24369:SF210">
    <property type="entry name" value="CHAOPTIN-RELATED"/>
    <property type="match status" value="1"/>
</dbReference>
<dbReference type="Gene3D" id="3.80.10.10">
    <property type="entry name" value="Ribonuclease Inhibitor"/>
    <property type="match status" value="2"/>
</dbReference>
<keyword evidence="2 4" id="KW-0732">Signal</keyword>
<gene>
    <name evidence="5" type="ORF">BSL78_09601</name>
</gene>